<feature type="transmembrane region" description="Helical" evidence="1">
    <location>
        <begin position="89"/>
        <end position="106"/>
    </location>
</feature>
<protein>
    <submittedName>
        <fullName evidence="2">Uncharacterized protein</fullName>
    </submittedName>
</protein>
<evidence type="ECO:0000313" key="3">
    <source>
        <dbReference type="Proteomes" id="UP000250235"/>
    </source>
</evidence>
<name>A0A2Z6ZY54_9LAMI</name>
<keyword evidence="1" id="KW-0812">Transmembrane</keyword>
<dbReference type="Proteomes" id="UP000250235">
    <property type="component" value="Unassembled WGS sequence"/>
</dbReference>
<keyword evidence="1" id="KW-1133">Transmembrane helix</keyword>
<dbReference type="AlphaFoldDB" id="A0A2Z6ZY54"/>
<reference evidence="2 3" key="1">
    <citation type="journal article" date="2015" name="Proc. Natl. Acad. Sci. U.S.A.">
        <title>The resurrection genome of Boea hygrometrica: A blueprint for survival of dehydration.</title>
        <authorList>
            <person name="Xiao L."/>
            <person name="Yang G."/>
            <person name="Zhang L."/>
            <person name="Yang X."/>
            <person name="Zhao S."/>
            <person name="Ji Z."/>
            <person name="Zhou Q."/>
            <person name="Hu M."/>
            <person name="Wang Y."/>
            <person name="Chen M."/>
            <person name="Xu Y."/>
            <person name="Jin H."/>
            <person name="Xiao X."/>
            <person name="Hu G."/>
            <person name="Bao F."/>
            <person name="Hu Y."/>
            <person name="Wan P."/>
            <person name="Li L."/>
            <person name="Deng X."/>
            <person name="Kuang T."/>
            <person name="Xiang C."/>
            <person name="Zhu J.K."/>
            <person name="Oliver M.J."/>
            <person name="He Y."/>
        </authorList>
    </citation>
    <scope>NUCLEOTIDE SEQUENCE [LARGE SCALE GENOMIC DNA]</scope>
    <source>
        <strain evidence="3">cv. XS01</strain>
    </source>
</reference>
<accession>A0A2Z6ZY54</accession>
<dbReference type="EMBL" id="KV236786">
    <property type="protein sequence ID" value="KZT75490.1"/>
    <property type="molecule type" value="Genomic_DNA"/>
</dbReference>
<keyword evidence="3" id="KW-1185">Reference proteome</keyword>
<gene>
    <name evidence="2" type="ORF">F511_47487</name>
</gene>
<proteinExistence type="predicted"/>
<evidence type="ECO:0000256" key="1">
    <source>
        <dbReference type="SAM" id="Phobius"/>
    </source>
</evidence>
<organism evidence="2 3">
    <name type="scientific">Dorcoceras hygrometricum</name>
    <dbReference type="NCBI Taxonomy" id="472368"/>
    <lineage>
        <taxon>Eukaryota</taxon>
        <taxon>Viridiplantae</taxon>
        <taxon>Streptophyta</taxon>
        <taxon>Embryophyta</taxon>
        <taxon>Tracheophyta</taxon>
        <taxon>Spermatophyta</taxon>
        <taxon>Magnoliopsida</taxon>
        <taxon>eudicotyledons</taxon>
        <taxon>Gunneridae</taxon>
        <taxon>Pentapetalae</taxon>
        <taxon>asterids</taxon>
        <taxon>lamiids</taxon>
        <taxon>Lamiales</taxon>
        <taxon>Gesneriaceae</taxon>
        <taxon>Didymocarpoideae</taxon>
        <taxon>Trichosporeae</taxon>
        <taxon>Loxocarpinae</taxon>
        <taxon>Dorcoceras</taxon>
    </lineage>
</organism>
<evidence type="ECO:0000313" key="2">
    <source>
        <dbReference type="EMBL" id="KZT75490.1"/>
    </source>
</evidence>
<keyword evidence="1" id="KW-0472">Membrane</keyword>
<sequence>MRRRHHARRRARFIARRCVPRLARRCLPLAAREGRPMPAGWPAASCNWLRLGRAQRRPSCSAWRGQRAAVCRTLCDGGGRRRAVAVRRFSGSAATAFVFYVLFGPVPGSP</sequence>